<keyword evidence="2" id="KW-1185">Reference proteome</keyword>
<reference evidence="1 2" key="1">
    <citation type="submission" date="2014-04" db="EMBL/GenBank/DDBJ databases">
        <authorList>
            <consortium name="DOE Joint Genome Institute"/>
            <person name="Kuo A."/>
            <person name="Kohler A."/>
            <person name="Costa M.D."/>
            <person name="Nagy L.G."/>
            <person name="Floudas D."/>
            <person name="Copeland A."/>
            <person name="Barry K.W."/>
            <person name="Cichocki N."/>
            <person name="Veneault-Fourrey C."/>
            <person name="LaButti K."/>
            <person name="Lindquist E.A."/>
            <person name="Lipzen A."/>
            <person name="Lundell T."/>
            <person name="Morin E."/>
            <person name="Murat C."/>
            <person name="Sun H."/>
            <person name="Tunlid A."/>
            <person name="Henrissat B."/>
            <person name="Grigoriev I.V."/>
            <person name="Hibbett D.S."/>
            <person name="Martin F."/>
            <person name="Nordberg H.P."/>
            <person name="Cantor M.N."/>
            <person name="Hua S.X."/>
        </authorList>
    </citation>
    <scope>NUCLEOTIDE SEQUENCE [LARGE SCALE GENOMIC DNA]</scope>
    <source>
        <strain evidence="1 2">Marx 270</strain>
    </source>
</reference>
<proteinExistence type="predicted"/>
<dbReference type="HOGENOM" id="CLU_3015187_0_0_1"/>
<sequence>MDIYSVGVNSETYTDTLYMARPMNHTEVKGPRRLRVQHKIFRSSRKQDVHPIYPDS</sequence>
<dbReference type="AlphaFoldDB" id="A0A0C3KNP7"/>
<evidence type="ECO:0000313" key="1">
    <source>
        <dbReference type="EMBL" id="KIO11237.1"/>
    </source>
</evidence>
<organism evidence="1 2">
    <name type="scientific">Pisolithus tinctorius Marx 270</name>
    <dbReference type="NCBI Taxonomy" id="870435"/>
    <lineage>
        <taxon>Eukaryota</taxon>
        <taxon>Fungi</taxon>
        <taxon>Dikarya</taxon>
        <taxon>Basidiomycota</taxon>
        <taxon>Agaricomycotina</taxon>
        <taxon>Agaricomycetes</taxon>
        <taxon>Agaricomycetidae</taxon>
        <taxon>Boletales</taxon>
        <taxon>Sclerodermatineae</taxon>
        <taxon>Pisolithaceae</taxon>
        <taxon>Pisolithus</taxon>
    </lineage>
</organism>
<accession>A0A0C3KNP7</accession>
<dbReference type="InParanoid" id="A0A0C3KNP7"/>
<dbReference type="Proteomes" id="UP000054217">
    <property type="component" value="Unassembled WGS sequence"/>
</dbReference>
<reference evidence="2" key="2">
    <citation type="submission" date="2015-01" db="EMBL/GenBank/DDBJ databases">
        <title>Evolutionary Origins and Diversification of the Mycorrhizal Mutualists.</title>
        <authorList>
            <consortium name="DOE Joint Genome Institute"/>
            <consortium name="Mycorrhizal Genomics Consortium"/>
            <person name="Kohler A."/>
            <person name="Kuo A."/>
            <person name="Nagy L.G."/>
            <person name="Floudas D."/>
            <person name="Copeland A."/>
            <person name="Barry K.W."/>
            <person name="Cichocki N."/>
            <person name="Veneault-Fourrey C."/>
            <person name="LaButti K."/>
            <person name="Lindquist E.A."/>
            <person name="Lipzen A."/>
            <person name="Lundell T."/>
            <person name="Morin E."/>
            <person name="Murat C."/>
            <person name="Riley R."/>
            <person name="Ohm R."/>
            <person name="Sun H."/>
            <person name="Tunlid A."/>
            <person name="Henrissat B."/>
            <person name="Grigoriev I.V."/>
            <person name="Hibbett D.S."/>
            <person name="Martin F."/>
        </authorList>
    </citation>
    <scope>NUCLEOTIDE SEQUENCE [LARGE SCALE GENOMIC DNA]</scope>
    <source>
        <strain evidence="2">Marx 270</strain>
    </source>
</reference>
<gene>
    <name evidence="1" type="ORF">M404DRAFT_994906</name>
</gene>
<name>A0A0C3KNP7_PISTI</name>
<evidence type="ECO:0000313" key="2">
    <source>
        <dbReference type="Proteomes" id="UP000054217"/>
    </source>
</evidence>
<protein>
    <submittedName>
        <fullName evidence="1">Uncharacterized protein</fullName>
    </submittedName>
</protein>
<dbReference type="EMBL" id="KN831950">
    <property type="protein sequence ID" value="KIO11237.1"/>
    <property type="molecule type" value="Genomic_DNA"/>
</dbReference>